<evidence type="ECO:0000259" key="2">
    <source>
        <dbReference type="Pfam" id="PF04248"/>
    </source>
</evidence>
<feature type="domain" description="DUF427" evidence="2">
    <location>
        <begin position="83"/>
        <end position="175"/>
    </location>
</feature>
<comment type="caution">
    <text evidence="3">The sequence shown here is derived from an EMBL/GenBank/DDBJ whole genome shotgun (WGS) entry which is preliminary data.</text>
</comment>
<dbReference type="Gene3D" id="2.170.150.40">
    <property type="entry name" value="Domain of unknown function (DUF427)"/>
    <property type="match status" value="2"/>
</dbReference>
<dbReference type="Proteomes" id="UP000283269">
    <property type="component" value="Unassembled WGS sequence"/>
</dbReference>
<dbReference type="AlphaFoldDB" id="A0A409WP58"/>
<protein>
    <recommendedName>
        <fullName evidence="2">DUF427 domain-containing protein</fullName>
    </recommendedName>
</protein>
<dbReference type="OrthoDB" id="18996at2759"/>
<reference evidence="3 4" key="1">
    <citation type="journal article" date="2018" name="Evol. Lett.">
        <title>Horizontal gene cluster transfer increased hallucinogenic mushroom diversity.</title>
        <authorList>
            <person name="Reynolds H.T."/>
            <person name="Vijayakumar V."/>
            <person name="Gluck-Thaler E."/>
            <person name="Korotkin H.B."/>
            <person name="Matheny P.B."/>
            <person name="Slot J.C."/>
        </authorList>
    </citation>
    <scope>NUCLEOTIDE SEQUENCE [LARGE SCALE GENOMIC DNA]</scope>
    <source>
        <strain evidence="3 4">2631</strain>
    </source>
</reference>
<dbReference type="InterPro" id="IPR038694">
    <property type="entry name" value="DUF427_sf"/>
</dbReference>
<organism evidence="3 4">
    <name type="scientific">Psilocybe cyanescens</name>
    <dbReference type="NCBI Taxonomy" id="93625"/>
    <lineage>
        <taxon>Eukaryota</taxon>
        <taxon>Fungi</taxon>
        <taxon>Dikarya</taxon>
        <taxon>Basidiomycota</taxon>
        <taxon>Agaricomycotina</taxon>
        <taxon>Agaricomycetes</taxon>
        <taxon>Agaricomycetidae</taxon>
        <taxon>Agaricales</taxon>
        <taxon>Agaricineae</taxon>
        <taxon>Strophariaceae</taxon>
        <taxon>Psilocybe</taxon>
    </lineage>
</organism>
<feature type="domain" description="DUF427" evidence="2">
    <location>
        <begin position="307"/>
        <end position="399"/>
    </location>
</feature>
<evidence type="ECO:0000256" key="1">
    <source>
        <dbReference type="SAM" id="MobiDB-lite"/>
    </source>
</evidence>
<evidence type="ECO:0000313" key="3">
    <source>
        <dbReference type="EMBL" id="PPQ80287.1"/>
    </source>
</evidence>
<feature type="compositionally biased region" description="Polar residues" evidence="1">
    <location>
        <begin position="421"/>
        <end position="436"/>
    </location>
</feature>
<sequence>EDLPSWYLSIASETPEQIQFIIGLGPEDGRYPAITFHLTGTLIGLGFLRFDAVDAWFEEEEQIFVHPRDPYKRIDVLQSSRHVRIEVNGVEIANTRCPLLLFETGEPMRIYIPRTHTRMDLWFPSEHKVACPYKGTATFYNISLSSGEKFENIMWSYPNTTFECTHIKGMVAFLDEKVDVWLDGEQQERPSITIRCTFDTYEYDNMFHSIRWLHNRHPVYAFTREDLPSWYLSIASETPNEIQFIIKLGPERERFPAITFHLTGSLIGLGFIKFDAVDAWFEEEEQIYVHPRDPYKRIDVLQSSRHVRIEINGVEIANTRCPLLLFETGEPMRIYIPRTHTRMDLWHPSQHKVTSPYKGTADYYNVILSSGEIFENIMWSYPIATIECATVKGMLAFFDERVDVWLDGEKQDRPVEAGGNASPSQATPGPSQQGSKPVNDLLVLQKP</sequence>
<accession>A0A409WP58</accession>
<dbReference type="PANTHER" id="PTHR34310">
    <property type="entry name" value="DUF427 DOMAIN PROTEIN (AFU_ORTHOLOGUE AFUA_3G02220)"/>
    <property type="match status" value="1"/>
</dbReference>
<proteinExistence type="predicted"/>
<gene>
    <name evidence="3" type="ORF">CVT25_003684</name>
</gene>
<name>A0A409WP58_PSICY</name>
<dbReference type="Pfam" id="PF04248">
    <property type="entry name" value="NTP_transf_9"/>
    <property type="match status" value="2"/>
</dbReference>
<dbReference type="EMBL" id="NHYD01003337">
    <property type="protein sequence ID" value="PPQ80287.1"/>
    <property type="molecule type" value="Genomic_DNA"/>
</dbReference>
<feature type="non-terminal residue" evidence="3">
    <location>
        <position position="1"/>
    </location>
</feature>
<evidence type="ECO:0000313" key="4">
    <source>
        <dbReference type="Proteomes" id="UP000283269"/>
    </source>
</evidence>
<dbReference type="STRING" id="93625.A0A409WP58"/>
<keyword evidence="4" id="KW-1185">Reference proteome</keyword>
<dbReference type="InterPro" id="IPR007361">
    <property type="entry name" value="DUF427"/>
</dbReference>
<dbReference type="InParanoid" id="A0A409WP58"/>
<dbReference type="PANTHER" id="PTHR34310:SF9">
    <property type="entry name" value="BLR5716 PROTEIN"/>
    <property type="match status" value="1"/>
</dbReference>
<feature type="region of interest" description="Disordered" evidence="1">
    <location>
        <begin position="409"/>
        <end position="447"/>
    </location>
</feature>